<gene>
    <name evidence="9" type="ORF">C0Q70_20304</name>
</gene>
<evidence type="ECO:0000313" key="9">
    <source>
        <dbReference type="EMBL" id="PVD19813.1"/>
    </source>
</evidence>
<dbReference type="PROSITE" id="PS50062">
    <property type="entry name" value="BCL2_FAMILY"/>
    <property type="match status" value="1"/>
</dbReference>
<dbReference type="PANTHER" id="PTHR11256:SF47">
    <property type="entry name" value="BCL-2-LIKE PROTEIN 10"/>
    <property type="match status" value="1"/>
</dbReference>
<name>A0A2T7NF58_POMCA</name>
<keyword evidence="4" id="KW-0053">Apoptosis</keyword>
<dbReference type="InterPro" id="IPR002475">
    <property type="entry name" value="Bcl2-like"/>
</dbReference>
<protein>
    <recommendedName>
        <fullName evidence="8">Bcl-2 Bcl-2 homology region 1-3 domain-containing protein</fullName>
    </recommendedName>
</protein>
<organism evidence="9 10">
    <name type="scientific">Pomacea canaliculata</name>
    <name type="common">Golden apple snail</name>
    <dbReference type="NCBI Taxonomy" id="400727"/>
    <lineage>
        <taxon>Eukaryota</taxon>
        <taxon>Metazoa</taxon>
        <taxon>Spiralia</taxon>
        <taxon>Lophotrochozoa</taxon>
        <taxon>Mollusca</taxon>
        <taxon>Gastropoda</taxon>
        <taxon>Caenogastropoda</taxon>
        <taxon>Architaenioglossa</taxon>
        <taxon>Ampullarioidea</taxon>
        <taxon>Ampullariidae</taxon>
        <taxon>Pomacea</taxon>
    </lineage>
</organism>
<dbReference type="Gene3D" id="1.10.437.10">
    <property type="entry name" value="Blc2-like"/>
    <property type="match status" value="1"/>
</dbReference>
<dbReference type="GO" id="GO:0042981">
    <property type="term" value="P:regulation of apoptotic process"/>
    <property type="evidence" value="ECO:0007669"/>
    <property type="project" value="InterPro"/>
</dbReference>
<evidence type="ECO:0000256" key="5">
    <source>
        <dbReference type="ARBA" id="ARBA00022989"/>
    </source>
</evidence>
<keyword evidence="3" id="KW-0812">Transmembrane</keyword>
<evidence type="ECO:0000313" key="10">
    <source>
        <dbReference type="Proteomes" id="UP000245119"/>
    </source>
</evidence>
<feature type="domain" description="Bcl-2 Bcl-2 homology region 1-3" evidence="8">
    <location>
        <begin position="64"/>
        <end position="161"/>
    </location>
</feature>
<dbReference type="Pfam" id="PF00452">
    <property type="entry name" value="Bcl-2"/>
    <property type="match status" value="1"/>
</dbReference>
<evidence type="ECO:0000256" key="1">
    <source>
        <dbReference type="ARBA" id="ARBA00004308"/>
    </source>
</evidence>
<dbReference type="InterPro" id="IPR026298">
    <property type="entry name" value="Bcl-2_fam"/>
</dbReference>
<accession>A0A2T7NF58</accession>
<keyword evidence="6" id="KW-0472">Membrane</keyword>
<dbReference type="EMBL" id="PZQS01000013">
    <property type="protein sequence ID" value="PVD19813.1"/>
    <property type="molecule type" value="Genomic_DNA"/>
</dbReference>
<dbReference type="AlphaFoldDB" id="A0A2T7NF58"/>
<dbReference type="OrthoDB" id="6021377at2759"/>
<dbReference type="GO" id="GO:0097192">
    <property type="term" value="P:extrinsic apoptotic signaling pathway in absence of ligand"/>
    <property type="evidence" value="ECO:0007669"/>
    <property type="project" value="TreeGrafter"/>
</dbReference>
<comment type="subcellular location">
    <subcellularLocation>
        <location evidence="1">Endomembrane system</location>
    </subcellularLocation>
</comment>
<keyword evidence="10" id="KW-1185">Reference proteome</keyword>
<dbReference type="GO" id="GO:0001836">
    <property type="term" value="P:release of cytochrome c from mitochondria"/>
    <property type="evidence" value="ECO:0007669"/>
    <property type="project" value="TreeGrafter"/>
</dbReference>
<dbReference type="InterPro" id="IPR046371">
    <property type="entry name" value="Bcl-2_BH1-3"/>
</dbReference>
<keyword evidence="5" id="KW-1133">Transmembrane helix</keyword>
<dbReference type="GO" id="GO:0051400">
    <property type="term" value="F:BH domain binding"/>
    <property type="evidence" value="ECO:0007669"/>
    <property type="project" value="TreeGrafter"/>
</dbReference>
<feature type="region of interest" description="Disordered" evidence="7">
    <location>
        <begin position="1"/>
        <end position="30"/>
    </location>
</feature>
<comment type="caution">
    <text evidence="9">The sequence shown here is derived from an EMBL/GenBank/DDBJ whole genome shotgun (WGS) entry which is preliminary data.</text>
</comment>
<dbReference type="Proteomes" id="UP000245119">
    <property type="component" value="Linkage Group LG13"/>
</dbReference>
<evidence type="ECO:0000256" key="2">
    <source>
        <dbReference type="ARBA" id="ARBA00009458"/>
    </source>
</evidence>
<dbReference type="GO" id="GO:0012505">
    <property type="term" value="C:endomembrane system"/>
    <property type="evidence" value="ECO:0007669"/>
    <property type="project" value="UniProtKB-SubCell"/>
</dbReference>
<comment type="similarity">
    <text evidence="2">Belongs to the Bcl-2 family.</text>
</comment>
<evidence type="ECO:0000259" key="8">
    <source>
        <dbReference type="SMART" id="SM00337"/>
    </source>
</evidence>
<dbReference type="PRINTS" id="PR01862">
    <property type="entry name" value="BCL2FAMILY"/>
</dbReference>
<feature type="compositionally biased region" description="Polar residues" evidence="7">
    <location>
        <begin position="1"/>
        <end position="10"/>
    </location>
</feature>
<dbReference type="GO" id="GO:0008630">
    <property type="term" value="P:intrinsic apoptotic signaling pathway in response to DNA damage"/>
    <property type="evidence" value="ECO:0007669"/>
    <property type="project" value="TreeGrafter"/>
</dbReference>
<evidence type="ECO:0000256" key="3">
    <source>
        <dbReference type="ARBA" id="ARBA00022692"/>
    </source>
</evidence>
<reference evidence="9 10" key="1">
    <citation type="submission" date="2018-04" db="EMBL/GenBank/DDBJ databases">
        <title>The genome of golden apple snail Pomacea canaliculata provides insight into stress tolerance and invasive adaptation.</title>
        <authorList>
            <person name="Liu C."/>
            <person name="Liu B."/>
            <person name="Ren Y."/>
            <person name="Zhang Y."/>
            <person name="Wang H."/>
            <person name="Li S."/>
            <person name="Jiang F."/>
            <person name="Yin L."/>
            <person name="Zhang G."/>
            <person name="Qian W."/>
            <person name="Fan W."/>
        </authorList>
    </citation>
    <scope>NUCLEOTIDE SEQUENCE [LARGE SCALE GENOMIC DNA]</scope>
    <source>
        <strain evidence="9">SZHN2017</strain>
        <tissue evidence="9">Muscle</tissue>
    </source>
</reference>
<dbReference type="SUPFAM" id="SSF56854">
    <property type="entry name" value="Bcl-2 inhibitors of programmed cell death"/>
    <property type="match status" value="1"/>
</dbReference>
<dbReference type="SMART" id="SM00337">
    <property type="entry name" value="BCL"/>
    <property type="match status" value="1"/>
</dbReference>
<dbReference type="STRING" id="400727.A0A2T7NF58"/>
<sequence length="199" mass="21966">MGLLPTTTKGLNDIKSVAEDSTQTKGSGSPLDVVRREAEVIAEDVIINFGRDDRKPPNKFCKTMRRTVKELSSRHDIAFKGMVNKLNLESNNPFQTFNNVADEIYDDGQINWGRIVAVYAFAARLANDKGTNTDFPKKIALFVGKYVGNKLGQWIVDNGGWEAFASYFPDQGDIEDTMWKGLLFTAVGLGALASVVAIR</sequence>
<evidence type="ECO:0000256" key="6">
    <source>
        <dbReference type="ARBA" id="ARBA00023136"/>
    </source>
</evidence>
<dbReference type="GO" id="GO:0005741">
    <property type="term" value="C:mitochondrial outer membrane"/>
    <property type="evidence" value="ECO:0007669"/>
    <property type="project" value="TreeGrafter"/>
</dbReference>
<proteinExistence type="inferred from homology"/>
<dbReference type="PANTHER" id="PTHR11256">
    <property type="entry name" value="BCL-2 RELATED"/>
    <property type="match status" value="1"/>
</dbReference>
<dbReference type="CDD" id="cd06845">
    <property type="entry name" value="Bcl-2_like"/>
    <property type="match status" value="1"/>
</dbReference>
<evidence type="ECO:0000256" key="4">
    <source>
        <dbReference type="ARBA" id="ARBA00022703"/>
    </source>
</evidence>
<dbReference type="InterPro" id="IPR036834">
    <property type="entry name" value="Bcl-2-like_sf"/>
</dbReference>
<evidence type="ECO:0000256" key="7">
    <source>
        <dbReference type="SAM" id="MobiDB-lite"/>
    </source>
</evidence>